<protein>
    <submittedName>
        <fullName evidence="2">Uncharacterized protein</fullName>
    </submittedName>
</protein>
<evidence type="ECO:0000256" key="1">
    <source>
        <dbReference type="SAM" id="Phobius"/>
    </source>
</evidence>
<comment type="caution">
    <text evidence="2">The sequence shown here is derived from an EMBL/GenBank/DDBJ whole genome shotgun (WGS) entry which is preliminary data.</text>
</comment>
<gene>
    <name evidence="2" type="ORF">CLV42_114172</name>
</gene>
<dbReference type="EMBL" id="PYGK01000014">
    <property type="protein sequence ID" value="PSL25023.1"/>
    <property type="molecule type" value="Genomic_DNA"/>
</dbReference>
<feature type="transmembrane region" description="Helical" evidence="1">
    <location>
        <begin position="18"/>
        <end position="37"/>
    </location>
</feature>
<proteinExistence type="predicted"/>
<keyword evidence="1" id="KW-1133">Transmembrane helix</keyword>
<reference evidence="2 3" key="1">
    <citation type="submission" date="2018-03" db="EMBL/GenBank/DDBJ databases">
        <title>Genomic Encyclopedia of Archaeal and Bacterial Type Strains, Phase II (KMG-II): from individual species to whole genera.</title>
        <authorList>
            <person name="Goeker M."/>
        </authorList>
    </citation>
    <scope>NUCLEOTIDE SEQUENCE [LARGE SCALE GENOMIC DNA]</scope>
    <source>
        <strain evidence="2 3">DSM 18107</strain>
    </source>
</reference>
<sequence>MHEASCHAFQSYPMKKRIYYLSSLLLAAFLIVVILVYTASSPNKQPNGFRRSYLLTTPLTPYMAIPTHDRILDIAGFDDSTFYFSTTDPATMFSSSMKAGSRIDTFQIALRQSLKDSMGSYFFTEVNQGQFFVYAYNIPAINKTGRTGLGTSGAYATFPAGGFSQAHVLRNGKHIMLRKLDLKEKDQFFTRVTLDSDSTLTGNGLSAIRRDGGMSTDGSLNYDKTSGLFTYVYYYSNQYFTFDSAMHLISEGTTIDTFTVSRFNISTTMAGKNVYMNQGPDQMVNGFSCVYNGVMYVQAKLKADNDDDRLFHEHRVIDQYDLHTNKYLGSIYLNIPVSARINQLFVYDDKLLVHCTDSVYAIKIRY</sequence>
<name>A0A2P8FTH3_9BACT</name>
<dbReference type="Proteomes" id="UP000240978">
    <property type="component" value="Unassembled WGS sequence"/>
</dbReference>
<keyword evidence="3" id="KW-1185">Reference proteome</keyword>
<keyword evidence="1" id="KW-0472">Membrane</keyword>
<accession>A0A2P8FTH3</accession>
<evidence type="ECO:0000313" key="2">
    <source>
        <dbReference type="EMBL" id="PSL25023.1"/>
    </source>
</evidence>
<evidence type="ECO:0000313" key="3">
    <source>
        <dbReference type="Proteomes" id="UP000240978"/>
    </source>
</evidence>
<organism evidence="2 3">
    <name type="scientific">Chitinophaga ginsengisoli</name>
    <dbReference type="NCBI Taxonomy" id="363837"/>
    <lineage>
        <taxon>Bacteria</taxon>
        <taxon>Pseudomonadati</taxon>
        <taxon>Bacteroidota</taxon>
        <taxon>Chitinophagia</taxon>
        <taxon>Chitinophagales</taxon>
        <taxon>Chitinophagaceae</taxon>
        <taxon>Chitinophaga</taxon>
    </lineage>
</organism>
<keyword evidence="1" id="KW-0812">Transmembrane</keyword>
<dbReference type="AlphaFoldDB" id="A0A2P8FTH3"/>